<protein>
    <submittedName>
        <fullName evidence="6">TAP-like protein</fullName>
    </submittedName>
</protein>
<feature type="signal peptide" evidence="4">
    <location>
        <begin position="1"/>
        <end position="26"/>
    </location>
</feature>
<dbReference type="PANTHER" id="PTHR43248:SF29">
    <property type="entry name" value="TRIPEPTIDYL AMINOPEPTIDASE"/>
    <property type="match status" value="1"/>
</dbReference>
<dbReference type="GO" id="GO:0016787">
    <property type="term" value="F:hydrolase activity"/>
    <property type="evidence" value="ECO:0007669"/>
    <property type="project" value="UniProtKB-KW"/>
</dbReference>
<dbReference type="EMBL" id="FOEF01000002">
    <property type="protein sequence ID" value="SEO79033.1"/>
    <property type="molecule type" value="Genomic_DNA"/>
</dbReference>
<dbReference type="InterPro" id="IPR013595">
    <property type="entry name" value="Pept_S33_TAP-like_C"/>
</dbReference>
<dbReference type="PANTHER" id="PTHR43248">
    <property type="entry name" value="2-SUCCINYL-6-HYDROXY-2,4-CYCLOHEXADIENE-1-CARBOXYLATE SYNTHASE"/>
    <property type="match status" value="1"/>
</dbReference>
<keyword evidence="3" id="KW-0378">Hydrolase</keyword>
<proteinExistence type="inferred from homology"/>
<gene>
    <name evidence="6" type="ORF">SAMN04489732_102163</name>
</gene>
<keyword evidence="2 4" id="KW-0732">Signal</keyword>
<dbReference type="STRING" id="394193.SAMN04489732_102163"/>
<evidence type="ECO:0000313" key="6">
    <source>
        <dbReference type="EMBL" id="SEO79033.1"/>
    </source>
</evidence>
<reference evidence="6 7" key="1">
    <citation type="submission" date="2016-10" db="EMBL/GenBank/DDBJ databases">
        <authorList>
            <person name="de Groot N.N."/>
        </authorList>
    </citation>
    <scope>NUCLEOTIDE SEQUENCE [LARGE SCALE GENOMIC DNA]</scope>
    <source>
        <strain evidence="6 7">DSM 44993</strain>
    </source>
</reference>
<dbReference type="InterPro" id="IPR051601">
    <property type="entry name" value="Serine_prot/Carboxylest_S33"/>
</dbReference>
<keyword evidence="7" id="KW-1185">Reference proteome</keyword>
<organism evidence="6 7">
    <name type="scientific">Amycolatopsis saalfeldensis</name>
    <dbReference type="NCBI Taxonomy" id="394193"/>
    <lineage>
        <taxon>Bacteria</taxon>
        <taxon>Bacillati</taxon>
        <taxon>Actinomycetota</taxon>
        <taxon>Actinomycetes</taxon>
        <taxon>Pseudonocardiales</taxon>
        <taxon>Pseudonocardiaceae</taxon>
        <taxon>Amycolatopsis</taxon>
    </lineage>
</organism>
<sequence length="493" mass="52033">MRRILPAALAAAAVMASVAAVTAAVAANAEPAGPPQAPVAWGACPKGTDPALQCATLPVPLDYRHPEGRKIDLAISRLPSKDPAKRRGALLTDPGGPGLPGQLAVPLLGLPQQVRDSYDVIGFDPRGIGRSAPLTCDLTREQNAIATTPPYPYNAADVAKQAEAAKTIARQCATSETSDVLPFVTTANTARDMDRIRAALGEGKISYYGESYGTYLGAVYTTLFPDRSDRIVLDSSLPPEGYDIGALRSQGAGFQTRFPDFAKFAAADPKQYGLGATPAAVNAGYFQLAERLDKTPAQGYDGTAFRASAAAYIRSDSTFPLLATLWRDLDTGRPLPPELAQPDPGNAPFSDRGRVSVGYLSVICNDSQWPASVRDYQRDVAADRARYPMYGPIAAEIRPCAFWPAPAEPKVRITGRGPSDVLMVQNLRDPATPLAGALRTRAAFGGRARLVTVDQGGHVAYGAGNKCGNDAVTGYLVTGQRPAHDAFCPAQPA</sequence>
<dbReference type="SUPFAM" id="SSF53474">
    <property type="entry name" value="alpha/beta-Hydrolases"/>
    <property type="match status" value="1"/>
</dbReference>
<dbReference type="RefSeq" id="WP_091613349.1">
    <property type="nucleotide sequence ID" value="NZ_FOEF01000002.1"/>
</dbReference>
<evidence type="ECO:0000256" key="4">
    <source>
        <dbReference type="SAM" id="SignalP"/>
    </source>
</evidence>
<evidence type="ECO:0000259" key="5">
    <source>
        <dbReference type="Pfam" id="PF08386"/>
    </source>
</evidence>
<evidence type="ECO:0000313" key="7">
    <source>
        <dbReference type="Proteomes" id="UP000198582"/>
    </source>
</evidence>
<dbReference type="Pfam" id="PF08386">
    <property type="entry name" value="Abhydrolase_4"/>
    <property type="match status" value="1"/>
</dbReference>
<evidence type="ECO:0000256" key="2">
    <source>
        <dbReference type="ARBA" id="ARBA00022729"/>
    </source>
</evidence>
<name>A0A1H8SLG0_9PSEU</name>
<feature type="chain" id="PRO_5011554170" evidence="4">
    <location>
        <begin position="27"/>
        <end position="493"/>
    </location>
</feature>
<accession>A0A1H8SLG0</accession>
<dbReference type="AlphaFoldDB" id="A0A1H8SLG0"/>
<dbReference type="Gene3D" id="3.40.50.1820">
    <property type="entry name" value="alpha/beta hydrolase"/>
    <property type="match status" value="1"/>
</dbReference>
<feature type="domain" description="Peptidase S33 tripeptidyl aminopeptidase-like C-terminal" evidence="5">
    <location>
        <begin position="388"/>
        <end position="488"/>
    </location>
</feature>
<dbReference type="InterPro" id="IPR029058">
    <property type="entry name" value="AB_hydrolase_fold"/>
</dbReference>
<dbReference type="OrthoDB" id="4447445at2"/>
<comment type="similarity">
    <text evidence="1">Belongs to the peptidase S33 family.</text>
</comment>
<dbReference type="Proteomes" id="UP000198582">
    <property type="component" value="Unassembled WGS sequence"/>
</dbReference>
<evidence type="ECO:0000256" key="3">
    <source>
        <dbReference type="ARBA" id="ARBA00022801"/>
    </source>
</evidence>
<evidence type="ECO:0000256" key="1">
    <source>
        <dbReference type="ARBA" id="ARBA00010088"/>
    </source>
</evidence>